<keyword evidence="5" id="KW-1185">Reference proteome</keyword>
<feature type="compositionally biased region" description="Polar residues" evidence="2">
    <location>
        <begin position="239"/>
        <end position="252"/>
    </location>
</feature>
<evidence type="ECO:0000256" key="1">
    <source>
        <dbReference type="ARBA" id="ARBA00009686"/>
    </source>
</evidence>
<evidence type="ECO:0000259" key="3">
    <source>
        <dbReference type="Pfam" id="PF02114"/>
    </source>
</evidence>
<feature type="compositionally biased region" description="Acidic residues" evidence="2">
    <location>
        <begin position="260"/>
        <end position="280"/>
    </location>
</feature>
<feature type="region of interest" description="Disordered" evidence="2">
    <location>
        <begin position="330"/>
        <end position="355"/>
    </location>
</feature>
<dbReference type="InterPro" id="IPR024253">
    <property type="entry name" value="Phosducin_thioredoxin-like_dom"/>
</dbReference>
<proteinExistence type="inferred from homology"/>
<protein>
    <submittedName>
        <fullName evidence="4">Thioredoxin-like protein</fullName>
    </submittedName>
</protein>
<feature type="region of interest" description="Disordered" evidence="2">
    <location>
        <begin position="1"/>
        <end position="121"/>
    </location>
</feature>
<evidence type="ECO:0000313" key="4">
    <source>
        <dbReference type="EMBL" id="TFK30242.1"/>
    </source>
</evidence>
<evidence type="ECO:0000313" key="5">
    <source>
        <dbReference type="Proteomes" id="UP000307440"/>
    </source>
</evidence>
<feature type="region of interest" description="Disordered" evidence="2">
    <location>
        <begin position="238"/>
        <end position="280"/>
    </location>
</feature>
<dbReference type="Pfam" id="PF02114">
    <property type="entry name" value="Phosducin"/>
    <property type="match status" value="1"/>
</dbReference>
<dbReference type="STRING" id="230819.A0A5C3LC96"/>
<dbReference type="AlphaFoldDB" id="A0A5C3LC96"/>
<sequence>MNAEHLEALVLSGELFNGTSGSNSPPRSPSPDADPGWHDEELRAAMEERRSKRDPTIDYDSDDERKDAFAAQIERENQADSIGMGPGRTGVKGVIRDHDEAEEIKRQKHAKEAEETRRKMEANSLGGKTYLEEEREKAFRGLKADELVMKEIQKSQEPRKDVWGQAREGRFGHLREVGLRGFLNAVEKEDQGIWVVVHLYDPSLERCYLLDDKLSRLARIYPDTKFLRAKAASLGFTAPTRTSRPKPSSQVKTLKPLRVDDDDPYGSDTEESPEDDIVDEDDIDLDMLPTLLVYRNGQLVHNWVRVDWEVKDMDIEDFLDKHNILPQRHRHHNLGLPSDDEDEDDFDLLISDDDM</sequence>
<evidence type="ECO:0000256" key="2">
    <source>
        <dbReference type="SAM" id="MobiDB-lite"/>
    </source>
</evidence>
<comment type="similarity">
    <text evidence="1">Belongs to the phosducin family.</text>
</comment>
<accession>A0A5C3LC96</accession>
<dbReference type="EMBL" id="ML210147">
    <property type="protein sequence ID" value="TFK30242.1"/>
    <property type="molecule type" value="Genomic_DNA"/>
</dbReference>
<dbReference type="OrthoDB" id="70588at2759"/>
<name>A0A5C3LC96_COPMA</name>
<dbReference type="InterPro" id="IPR036249">
    <property type="entry name" value="Thioredoxin-like_sf"/>
</dbReference>
<reference evidence="4 5" key="1">
    <citation type="journal article" date="2019" name="Nat. Ecol. Evol.">
        <title>Megaphylogeny resolves global patterns of mushroom evolution.</title>
        <authorList>
            <person name="Varga T."/>
            <person name="Krizsan K."/>
            <person name="Foldi C."/>
            <person name="Dima B."/>
            <person name="Sanchez-Garcia M."/>
            <person name="Sanchez-Ramirez S."/>
            <person name="Szollosi G.J."/>
            <person name="Szarkandi J.G."/>
            <person name="Papp V."/>
            <person name="Albert L."/>
            <person name="Andreopoulos W."/>
            <person name="Angelini C."/>
            <person name="Antonin V."/>
            <person name="Barry K.W."/>
            <person name="Bougher N.L."/>
            <person name="Buchanan P."/>
            <person name="Buyck B."/>
            <person name="Bense V."/>
            <person name="Catcheside P."/>
            <person name="Chovatia M."/>
            <person name="Cooper J."/>
            <person name="Damon W."/>
            <person name="Desjardin D."/>
            <person name="Finy P."/>
            <person name="Geml J."/>
            <person name="Haridas S."/>
            <person name="Hughes K."/>
            <person name="Justo A."/>
            <person name="Karasinski D."/>
            <person name="Kautmanova I."/>
            <person name="Kiss B."/>
            <person name="Kocsube S."/>
            <person name="Kotiranta H."/>
            <person name="LaButti K.M."/>
            <person name="Lechner B.E."/>
            <person name="Liimatainen K."/>
            <person name="Lipzen A."/>
            <person name="Lukacs Z."/>
            <person name="Mihaltcheva S."/>
            <person name="Morgado L.N."/>
            <person name="Niskanen T."/>
            <person name="Noordeloos M.E."/>
            <person name="Ohm R.A."/>
            <person name="Ortiz-Santana B."/>
            <person name="Ovrebo C."/>
            <person name="Racz N."/>
            <person name="Riley R."/>
            <person name="Savchenko A."/>
            <person name="Shiryaev A."/>
            <person name="Soop K."/>
            <person name="Spirin V."/>
            <person name="Szebenyi C."/>
            <person name="Tomsovsky M."/>
            <person name="Tulloss R.E."/>
            <person name="Uehling J."/>
            <person name="Grigoriev I.V."/>
            <person name="Vagvolgyi C."/>
            <person name="Papp T."/>
            <person name="Martin F.M."/>
            <person name="Miettinen O."/>
            <person name="Hibbett D.S."/>
            <person name="Nagy L.G."/>
        </authorList>
    </citation>
    <scope>NUCLEOTIDE SEQUENCE [LARGE SCALE GENOMIC DNA]</scope>
    <source>
        <strain evidence="4 5">CBS 121175</strain>
    </source>
</reference>
<feature type="compositionally biased region" description="Basic and acidic residues" evidence="2">
    <location>
        <begin position="35"/>
        <end position="56"/>
    </location>
</feature>
<dbReference type="PANTHER" id="PTHR46052">
    <property type="entry name" value="PHOSDUCIN-LIKE PROTEIN"/>
    <property type="match status" value="1"/>
</dbReference>
<feature type="compositionally biased region" description="Acidic residues" evidence="2">
    <location>
        <begin position="338"/>
        <end position="355"/>
    </location>
</feature>
<dbReference type="InterPro" id="IPR051499">
    <property type="entry name" value="Phosducin-like_reg"/>
</dbReference>
<dbReference type="SUPFAM" id="SSF52833">
    <property type="entry name" value="Thioredoxin-like"/>
    <property type="match status" value="1"/>
</dbReference>
<feature type="domain" description="Phosducin" evidence="3">
    <location>
        <begin position="89"/>
        <end position="236"/>
    </location>
</feature>
<feature type="compositionally biased region" description="Basic and acidic residues" evidence="2">
    <location>
        <begin position="94"/>
        <end position="121"/>
    </location>
</feature>
<feature type="compositionally biased region" description="Low complexity" evidence="2">
    <location>
        <begin position="20"/>
        <end position="34"/>
    </location>
</feature>
<organism evidence="4 5">
    <name type="scientific">Coprinopsis marcescibilis</name>
    <name type="common">Agaric fungus</name>
    <name type="synonym">Psathyrella marcescibilis</name>
    <dbReference type="NCBI Taxonomy" id="230819"/>
    <lineage>
        <taxon>Eukaryota</taxon>
        <taxon>Fungi</taxon>
        <taxon>Dikarya</taxon>
        <taxon>Basidiomycota</taxon>
        <taxon>Agaricomycotina</taxon>
        <taxon>Agaricomycetes</taxon>
        <taxon>Agaricomycetidae</taxon>
        <taxon>Agaricales</taxon>
        <taxon>Agaricineae</taxon>
        <taxon>Psathyrellaceae</taxon>
        <taxon>Coprinopsis</taxon>
    </lineage>
</organism>
<dbReference type="PANTHER" id="PTHR46052:SF1">
    <property type="entry name" value="PHOSDUCIN-LIKE PROTEIN"/>
    <property type="match status" value="1"/>
</dbReference>
<dbReference type="Gene3D" id="3.40.30.10">
    <property type="entry name" value="Glutaredoxin"/>
    <property type="match status" value="1"/>
</dbReference>
<feature type="compositionally biased region" description="Basic and acidic residues" evidence="2">
    <location>
        <begin position="63"/>
        <end position="78"/>
    </location>
</feature>
<dbReference type="Proteomes" id="UP000307440">
    <property type="component" value="Unassembled WGS sequence"/>
</dbReference>
<dbReference type="CDD" id="cd02957">
    <property type="entry name" value="Phd_like"/>
    <property type="match status" value="1"/>
</dbReference>
<gene>
    <name evidence="4" type="ORF">FA15DRAFT_663625</name>
</gene>